<keyword evidence="3 6" id="KW-1133">Transmembrane helix</keyword>
<feature type="domain" description="Rhodopsin" evidence="7">
    <location>
        <begin position="38"/>
        <end position="249"/>
    </location>
</feature>
<feature type="transmembrane region" description="Helical" evidence="6">
    <location>
        <begin position="218"/>
        <end position="237"/>
    </location>
</feature>
<proteinExistence type="inferred from homology"/>
<feature type="transmembrane region" description="Helical" evidence="6">
    <location>
        <begin position="176"/>
        <end position="198"/>
    </location>
</feature>
<gene>
    <name evidence="8" type="ORF">BD289DRAFT_167338</name>
</gene>
<feature type="transmembrane region" description="Helical" evidence="6">
    <location>
        <begin position="22"/>
        <end position="42"/>
    </location>
</feature>
<reference evidence="8 9" key="1">
    <citation type="journal article" date="2018" name="Mycol. Prog.">
        <title>Coniella lustricola, a new species from submerged detritus.</title>
        <authorList>
            <person name="Raudabaugh D.B."/>
            <person name="Iturriaga T."/>
            <person name="Carver A."/>
            <person name="Mondo S."/>
            <person name="Pangilinan J."/>
            <person name="Lipzen A."/>
            <person name="He G."/>
            <person name="Amirebrahimi M."/>
            <person name="Grigoriev I.V."/>
            <person name="Miller A.N."/>
        </authorList>
    </citation>
    <scope>NUCLEOTIDE SEQUENCE [LARGE SCALE GENOMIC DNA]</scope>
    <source>
        <strain evidence="8 9">B22-T-1</strain>
    </source>
</reference>
<evidence type="ECO:0000256" key="5">
    <source>
        <dbReference type="ARBA" id="ARBA00038359"/>
    </source>
</evidence>
<evidence type="ECO:0000256" key="1">
    <source>
        <dbReference type="ARBA" id="ARBA00004141"/>
    </source>
</evidence>
<comment type="subcellular location">
    <subcellularLocation>
        <location evidence="1">Membrane</location>
        <topology evidence="1">Multi-pass membrane protein</topology>
    </subcellularLocation>
</comment>
<protein>
    <recommendedName>
        <fullName evidence="7">Rhodopsin domain-containing protein</fullName>
    </recommendedName>
</protein>
<dbReference type="PANTHER" id="PTHR33048:SF129">
    <property type="entry name" value="INTEGRAL MEMBRANE PROTEIN-RELATED"/>
    <property type="match status" value="1"/>
</dbReference>
<dbReference type="GO" id="GO:0016020">
    <property type="term" value="C:membrane"/>
    <property type="evidence" value="ECO:0007669"/>
    <property type="project" value="UniProtKB-SubCell"/>
</dbReference>
<dbReference type="AlphaFoldDB" id="A0A2T3AE73"/>
<keyword evidence="2 6" id="KW-0812">Transmembrane</keyword>
<evidence type="ECO:0000313" key="9">
    <source>
        <dbReference type="Proteomes" id="UP000241462"/>
    </source>
</evidence>
<evidence type="ECO:0000256" key="2">
    <source>
        <dbReference type="ARBA" id="ARBA00022692"/>
    </source>
</evidence>
<keyword evidence="4 6" id="KW-0472">Membrane</keyword>
<evidence type="ECO:0000256" key="3">
    <source>
        <dbReference type="ARBA" id="ARBA00022989"/>
    </source>
</evidence>
<evidence type="ECO:0000313" key="8">
    <source>
        <dbReference type="EMBL" id="PSR93951.1"/>
    </source>
</evidence>
<sequence>MPSNRDVQPHPDRMSSSGLANIIYGTVVLALSLVCVALRFLHRMRTNNLWWDDWTILAGLFTGIGVYVCLVLDALPSGGASGYHTDTYTLAGLYVWGRISLAMGAIYIVSIAFSRVSVLLFYRRIFSVDAVFLRFVRIVAALVVAICVTYFFGAIFQDRARVLNTDITKPYTSVNAGIFFFFTGLVNILLDVAIVALVQHRLWRLHMGWRRKLGLSALLLVVVLSIIAGVLRLMYLARSSRTDLTCKSHHVLPFRVLLFF</sequence>
<dbReference type="InterPro" id="IPR052337">
    <property type="entry name" value="SAT4-like"/>
</dbReference>
<dbReference type="EMBL" id="KZ678403">
    <property type="protein sequence ID" value="PSR93951.1"/>
    <property type="molecule type" value="Genomic_DNA"/>
</dbReference>
<comment type="similarity">
    <text evidence="5">Belongs to the SAT4 family.</text>
</comment>
<organism evidence="8 9">
    <name type="scientific">Coniella lustricola</name>
    <dbReference type="NCBI Taxonomy" id="2025994"/>
    <lineage>
        <taxon>Eukaryota</taxon>
        <taxon>Fungi</taxon>
        <taxon>Dikarya</taxon>
        <taxon>Ascomycota</taxon>
        <taxon>Pezizomycotina</taxon>
        <taxon>Sordariomycetes</taxon>
        <taxon>Sordariomycetidae</taxon>
        <taxon>Diaporthales</taxon>
        <taxon>Schizoparmaceae</taxon>
        <taxon>Coniella</taxon>
    </lineage>
</organism>
<dbReference type="OrthoDB" id="3934549at2759"/>
<accession>A0A2T3AE73</accession>
<evidence type="ECO:0000259" key="7">
    <source>
        <dbReference type="Pfam" id="PF20684"/>
    </source>
</evidence>
<dbReference type="Pfam" id="PF20684">
    <property type="entry name" value="Fung_rhodopsin"/>
    <property type="match status" value="1"/>
</dbReference>
<feature type="transmembrane region" description="Helical" evidence="6">
    <location>
        <begin position="134"/>
        <end position="156"/>
    </location>
</feature>
<dbReference type="Proteomes" id="UP000241462">
    <property type="component" value="Unassembled WGS sequence"/>
</dbReference>
<dbReference type="InParanoid" id="A0A2T3AE73"/>
<evidence type="ECO:0000256" key="6">
    <source>
        <dbReference type="SAM" id="Phobius"/>
    </source>
</evidence>
<name>A0A2T3AE73_9PEZI</name>
<keyword evidence="9" id="KW-1185">Reference proteome</keyword>
<evidence type="ECO:0000256" key="4">
    <source>
        <dbReference type="ARBA" id="ARBA00023136"/>
    </source>
</evidence>
<dbReference type="PANTHER" id="PTHR33048">
    <property type="entry name" value="PTH11-LIKE INTEGRAL MEMBRANE PROTEIN (AFU_ORTHOLOGUE AFUA_5G11245)"/>
    <property type="match status" value="1"/>
</dbReference>
<feature type="transmembrane region" description="Helical" evidence="6">
    <location>
        <begin position="54"/>
        <end position="75"/>
    </location>
</feature>
<dbReference type="InterPro" id="IPR049326">
    <property type="entry name" value="Rhodopsin_dom_fungi"/>
</dbReference>
<feature type="transmembrane region" description="Helical" evidence="6">
    <location>
        <begin position="95"/>
        <end position="122"/>
    </location>
</feature>